<comment type="subcellular location">
    <subcellularLocation>
        <location evidence="1">Membrane</location>
        <topology evidence="1">Multi-pass membrane protein</topology>
    </subcellularLocation>
</comment>
<evidence type="ECO:0000313" key="6">
    <source>
        <dbReference type="EMBL" id="HAV93072.1"/>
    </source>
</evidence>
<accession>A0A350HC06</accession>
<evidence type="ECO:0000256" key="5">
    <source>
        <dbReference type="SAM" id="Phobius"/>
    </source>
</evidence>
<feature type="transmembrane region" description="Helical" evidence="5">
    <location>
        <begin position="94"/>
        <end position="111"/>
    </location>
</feature>
<feature type="transmembrane region" description="Helical" evidence="5">
    <location>
        <begin position="116"/>
        <end position="133"/>
    </location>
</feature>
<keyword evidence="4 5" id="KW-0472">Membrane</keyword>
<dbReference type="Pfam" id="PF01040">
    <property type="entry name" value="UbiA"/>
    <property type="match status" value="1"/>
</dbReference>
<dbReference type="AlphaFoldDB" id="A0A350HC06"/>
<evidence type="ECO:0000256" key="4">
    <source>
        <dbReference type="ARBA" id="ARBA00023136"/>
    </source>
</evidence>
<reference evidence="6 7" key="1">
    <citation type="journal article" date="2018" name="Nat. Biotechnol.">
        <title>A standardized bacterial taxonomy based on genome phylogeny substantially revises the tree of life.</title>
        <authorList>
            <person name="Parks D.H."/>
            <person name="Chuvochina M."/>
            <person name="Waite D.W."/>
            <person name="Rinke C."/>
            <person name="Skarshewski A."/>
            <person name="Chaumeil P.A."/>
            <person name="Hugenholtz P."/>
        </authorList>
    </citation>
    <scope>NUCLEOTIDE SEQUENCE [LARGE SCALE GENOMIC DNA]</scope>
    <source>
        <strain evidence="6">UBA9956</strain>
    </source>
</reference>
<proteinExistence type="predicted"/>
<comment type="caution">
    <text evidence="6">The sequence shown here is derived from an EMBL/GenBank/DDBJ whole genome shotgun (WGS) entry which is preliminary data.</text>
</comment>
<feature type="transmembrane region" description="Helical" evidence="5">
    <location>
        <begin position="24"/>
        <end position="43"/>
    </location>
</feature>
<name>A0A350HC06_UNCW3</name>
<dbReference type="EMBL" id="DMZY01000233">
    <property type="protein sequence ID" value="HAV93072.1"/>
    <property type="molecule type" value="Genomic_DNA"/>
</dbReference>
<organism evidence="6 7">
    <name type="scientific">candidate division WOR-3 bacterium</name>
    <dbReference type="NCBI Taxonomy" id="2052148"/>
    <lineage>
        <taxon>Bacteria</taxon>
        <taxon>Bacteria division WOR-3</taxon>
    </lineage>
</organism>
<feature type="transmembrane region" description="Helical" evidence="5">
    <location>
        <begin position="55"/>
        <end position="74"/>
    </location>
</feature>
<evidence type="ECO:0000256" key="2">
    <source>
        <dbReference type="ARBA" id="ARBA00022692"/>
    </source>
</evidence>
<evidence type="ECO:0000256" key="3">
    <source>
        <dbReference type="ARBA" id="ARBA00022989"/>
    </source>
</evidence>
<dbReference type="InterPro" id="IPR000537">
    <property type="entry name" value="UbiA_prenyltransferase"/>
</dbReference>
<gene>
    <name evidence="6" type="ORF">DCW38_07840</name>
</gene>
<evidence type="ECO:0000313" key="7">
    <source>
        <dbReference type="Proteomes" id="UP000264062"/>
    </source>
</evidence>
<keyword evidence="3 5" id="KW-1133">Transmembrane helix</keyword>
<dbReference type="GO" id="GO:0016765">
    <property type="term" value="F:transferase activity, transferring alkyl or aryl (other than methyl) groups"/>
    <property type="evidence" value="ECO:0007669"/>
    <property type="project" value="InterPro"/>
</dbReference>
<dbReference type="Proteomes" id="UP000264062">
    <property type="component" value="Unassembled WGS sequence"/>
</dbReference>
<dbReference type="GO" id="GO:0016020">
    <property type="term" value="C:membrane"/>
    <property type="evidence" value="ECO:0007669"/>
    <property type="project" value="UniProtKB-SubCell"/>
</dbReference>
<sequence length="186" mass="20936">VSYIMGILYTVKPFEFKRRPFIDLILNGIGYGMIAPLIGFELAGGKVDARAVIQTIPYILSMSAIFINTTLMDYKGDKEVGAVTTGVFLGMKKSLFLSALLMLVSCLSGLLLKDYIIGICACYSFFFFIYALVNTNKRNLDWSVKFTSPVMTLLLGILFPGFLLLSFIVLSMIFIYYKYRFNLKVI</sequence>
<protein>
    <recommendedName>
        <fullName evidence="8">Prenyltransferase</fullName>
    </recommendedName>
</protein>
<evidence type="ECO:0008006" key="8">
    <source>
        <dbReference type="Google" id="ProtNLM"/>
    </source>
</evidence>
<feature type="transmembrane region" description="Helical" evidence="5">
    <location>
        <begin position="153"/>
        <end position="177"/>
    </location>
</feature>
<keyword evidence="2 5" id="KW-0812">Transmembrane</keyword>
<evidence type="ECO:0000256" key="1">
    <source>
        <dbReference type="ARBA" id="ARBA00004141"/>
    </source>
</evidence>
<feature type="non-terminal residue" evidence="6">
    <location>
        <position position="1"/>
    </location>
</feature>